<keyword evidence="8 10" id="KW-0030">Aminoacyl-tRNA synthetase</keyword>
<dbReference type="GO" id="GO:0005524">
    <property type="term" value="F:ATP binding"/>
    <property type="evidence" value="ECO:0007669"/>
    <property type="project" value="UniProtKB-UniRule"/>
</dbReference>
<dbReference type="Gene3D" id="1.10.10.350">
    <property type="match status" value="1"/>
</dbReference>
<evidence type="ECO:0000313" key="12">
    <source>
        <dbReference type="Proteomes" id="UP000178585"/>
    </source>
</evidence>
<name>A0A1F4XWN3_9BACT</name>
<dbReference type="InterPro" id="IPR008925">
    <property type="entry name" value="aa_tRNA-synth_I_cd-bd_sf"/>
</dbReference>
<protein>
    <recommendedName>
        <fullName evidence="10">Lysine--tRNA ligase</fullName>
        <ecNumber evidence="10">6.1.1.6</ecNumber>
    </recommendedName>
    <alternativeName>
        <fullName evidence="10">Lysyl-tRNA synthetase</fullName>
        <shortName evidence="10">LysRS</shortName>
    </alternativeName>
</protein>
<keyword evidence="4 10" id="KW-0436">Ligase</keyword>
<feature type="short sequence motif" description="'HIGH' region" evidence="10">
    <location>
        <begin position="30"/>
        <end position="38"/>
    </location>
</feature>
<evidence type="ECO:0000256" key="5">
    <source>
        <dbReference type="ARBA" id="ARBA00022741"/>
    </source>
</evidence>
<proteinExistence type="inferred from homology"/>
<comment type="subcellular location">
    <subcellularLocation>
        <location evidence="1 10">Cytoplasm</location>
    </subcellularLocation>
</comment>
<dbReference type="AlphaFoldDB" id="A0A1F4XWN3"/>
<evidence type="ECO:0000256" key="1">
    <source>
        <dbReference type="ARBA" id="ARBA00004496"/>
    </source>
</evidence>
<dbReference type="Pfam" id="PF01921">
    <property type="entry name" value="tRNA-synt_1f"/>
    <property type="match status" value="1"/>
</dbReference>
<dbReference type="InterPro" id="IPR014729">
    <property type="entry name" value="Rossmann-like_a/b/a_fold"/>
</dbReference>
<feature type="short sequence motif" description="'KMSKS' region" evidence="10">
    <location>
        <begin position="275"/>
        <end position="279"/>
    </location>
</feature>
<dbReference type="GO" id="GO:0004824">
    <property type="term" value="F:lysine-tRNA ligase activity"/>
    <property type="evidence" value="ECO:0007669"/>
    <property type="project" value="UniProtKB-UniRule"/>
</dbReference>
<comment type="caution">
    <text evidence="10">Lacks conserved residue(s) required for the propagation of feature annotation.</text>
</comment>
<evidence type="ECO:0000256" key="2">
    <source>
        <dbReference type="ARBA" id="ARBA00005594"/>
    </source>
</evidence>
<reference evidence="11 12" key="1">
    <citation type="journal article" date="2016" name="Nat. Commun.">
        <title>Thousands of microbial genomes shed light on interconnected biogeochemical processes in an aquifer system.</title>
        <authorList>
            <person name="Anantharaman K."/>
            <person name="Brown C.T."/>
            <person name="Hug L.A."/>
            <person name="Sharon I."/>
            <person name="Castelle C.J."/>
            <person name="Probst A.J."/>
            <person name="Thomas B.C."/>
            <person name="Singh A."/>
            <person name="Wilkins M.J."/>
            <person name="Karaoz U."/>
            <person name="Brodie E.L."/>
            <person name="Williams K.H."/>
            <person name="Hubbard S.S."/>
            <person name="Banfield J.F."/>
        </authorList>
    </citation>
    <scope>NUCLEOTIDE SEQUENCE [LARGE SCALE GENOMIC DNA]</scope>
</reference>
<comment type="catalytic activity">
    <reaction evidence="9 10">
        <text>tRNA(Lys) + L-lysine + ATP = L-lysyl-tRNA(Lys) + AMP + diphosphate</text>
        <dbReference type="Rhea" id="RHEA:20792"/>
        <dbReference type="Rhea" id="RHEA-COMP:9696"/>
        <dbReference type="Rhea" id="RHEA-COMP:9697"/>
        <dbReference type="ChEBI" id="CHEBI:30616"/>
        <dbReference type="ChEBI" id="CHEBI:32551"/>
        <dbReference type="ChEBI" id="CHEBI:33019"/>
        <dbReference type="ChEBI" id="CHEBI:78442"/>
        <dbReference type="ChEBI" id="CHEBI:78529"/>
        <dbReference type="ChEBI" id="CHEBI:456215"/>
        <dbReference type="EC" id="6.1.1.6"/>
    </reaction>
</comment>
<dbReference type="SUPFAM" id="SSF52374">
    <property type="entry name" value="Nucleotidylyl transferase"/>
    <property type="match status" value="1"/>
</dbReference>
<sequence>MFWADRIAGEIEERFGKPKVPLLIRDEKTVSGRVHVGSMRGVAIHGAVHEALIQRGVPTIFKFELNDFDVFDGVPEYLPHEQFEQHVGKLLKDVPAPDSNYKNFADQYGSEFKSVIESAGFTPEFYWGSELYESGAMDDSIRLALERSADIIHIYKEVSGSQKVEEWLPISVICEQCKKVTTTHVTQFDGTVVTYSCTCGHEGRVSPFGGKAKLAWKVEWPAKWKVGGVKIEGGGKDHSTKGGSRDVGNHIAKELFGYEPPFDIPYEFFLVGGRKMSSSKGRGSSAHEIAALVPTKIFRLALLGKDITQQVNFDPEGDTIPILYDQYDKLAENYWAGVQDDYSRLFTLIHPGRGVPQKSVLPRFSQVAFIVQMPHLDLQKEFPDANKDELAERALYAKRWLEQYAPEKYVFKLHEELPEAARSLSAEQKQALAVVHDYIASREAMPSGEELHQKLHELKEFKAIYLAFLGKESGPKAGWFLSVLPREFVIKRLHEASA</sequence>
<dbReference type="InterPro" id="IPR002904">
    <property type="entry name" value="Lys-tRNA-ligase"/>
</dbReference>
<dbReference type="SUPFAM" id="SSF48163">
    <property type="entry name" value="An anticodon-binding domain of class I aminoacyl-tRNA synthetases"/>
    <property type="match status" value="1"/>
</dbReference>
<evidence type="ECO:0000256" key="10">
    <source>
        <dbReference type="HAMAP-Rule" id="MF_00177"/>
    </source>
</evidence>
<dbReference type="PANTHER" id="PTHR37940">
    <property type="entry name" value="LYSINE--TRNA LIGASE"/>
    <property type="match status" value="1"/>
</dbReference>
<dbReference type="HAMAP" id="MF_00177">
    <property type="entry name" value="Lys_tRNA_synth_class1"/>
    <property type="match status" value="1"/>
</dbReference>
<accession>A0A1F4XWN3</accession>
<evidence type="ECO:0000256" key="3">
    <source>
        <dbReference type="ARBA" id="ARBA00022490"/>
    </source>
</evidence>
<gene>
    <name evidence="10" type="primary">lysS</name>
    <name evidence="11" type="ORF">A2949_02865</name>
</gene>
<comment type="caution">
    <text evidence="11">The sequence shown here is derived from an EMBL/GenBank/DDBJ whole genome shotgun (WGS) entry which is preliminary data.</text>
</comment>
<keyword evidence="3 10" id="KW-0963">Cytoplasm</keyword>
<dbReference type="EC" id="6.1.1.6" evidence="10"/>
<dbReference type="Gene3D" id="3.40.50.620">
    <property type="entry name" value="HUPs"/>
    <property type="match status" value="2"/>
</dbReference>
<organism evidence="11 12">
    <name type="scientific">Candidatus Adlerbacteria bacterium RIFCSPLOWO2_01_FULL_54_21b</name>
    <dbReference type="NCBI Taxonomy" id="1797245"/>
    <lineage>
        <taxon>Bacteria</taxon>
        <taxon>Candidatus Adleribacteriota</taxon>
    </lineage>
</organism>
<dbReference type="STRING" id="1797245.A2949_02865"/>
<evidence type="ECO:0000256" key="9">
    <source>
        <dbReference type="ARBA" id="ARBA00048573"/>
    </source>
</evidence>
<dbReference type="InterPro" id="IPR020751">
    <property type="entry name" value="aa-tRNA-synth_I_codon-bd_sub2"/>
</dbReference>
<keyword evidence="5 10" id="KW-0547">Nucleotide-binding</keyword>
<dbReference type="GO" id="GO:0005737">
    <property type="term" value="C:cytoplasm"/>
    <property type="evidence" value="ECO:0007669"/>
    <property type="project" value="UniProtKB-SubCell"/>
</dbReference>
<evidence type="ECO:0000256" key="6">
    <source>
        <dbReference type="ARBA" id="ARBA00022840"/>
    </source>
</evidence>
<keyword evidence="7 10" id="KW-0648">Protein biosynthesis</keyword>
<evidence type="ECO:0000313" key="11">
    <source>
        <dbReference type="EMBL" id="OGC86071.1"/>
    </source>
</evidence>
<evidence type="ECO:0000256" key="4">
    <source>
        <dbReference type="ARBA" id="ARBA00022598"/>
    </source>
</evidence>
<comment type="similarity">
    <text evidence="2 10">Belongs to the class-I aminoacyl-tRNA synthetase family.</text>
</comment>
<dbReference type="EMBL" id="MEWZ01000032">
    <property type="protein sequence ID" value="OGC86071.1"/>
    <property type="molecule type" value="Genomic_DNA"/>
</dbReference>
<keyword evidence="6 10" id="KW-0067">ATP-binding</keyword>
<dbReference type="GO" id="GO:0006430">
    <property type="term" value="P:lysyl-tRNA aminoacylation"/>
    <property type="evidence" value="ECO:0007669"/>
    <property type="project" value="UniProtKB-UniRule"/>
</dbReference>
<dbReference type="Proteomes" id="UP000178585">
    <property type="component" value="Unassembled WGS sequence"/>
</dbReference>
<dbReference type="NCBIfam" id="TIGR00467">
    <property type="entry name" value="lysS_arch"/>
    <property type="match status" value="1"/>
</dbReference>
<dbReference type="PANTHER" id="PTHR37940:SF1">
    <property type="entry name" value="LYSINE--TRNA LIGASE"/>
    <property type="match status" value="1"/>
</dbReference>
<dbReference type="GO" id="GO:0000049">
    <property type="term" value="F:tRNA binding"/>
    <property type="evidence" value="ECO:0007669"/>
    <property type="project" value="InterPro"/>
</dbReference>
<evidence type="ECO:0000256" key="8">
    <source>
        <dbReference type="ARBA" id="ARBA00023146"/>
    </source>
</evidence>
<dbReference type="Gene3D" id="1.10.10.770">
    <property type="match status" value="1"/>
</dbReference>
<evidence type="ECO:0000256" key="7">
    <source>
        <dbReference type="ARBA" id="ARBA00022917"/>
    </source>
</evidence>